<reference evidence="2" key="1">
    <citation type="submission" date="2023-06" db="EMBL/GenBank/DDBJ databases">
        <title>Conoideocrella luteorostrata (Hypocreales: Clavicipitaceae), a potential biocontrol fungus for elongate hemlock scale in United States Christmas tree production areas.</title>
        <authorList>
            <person name="Barrett H."/>
            <person name="Lovett B."/>
            <person name="Macias A.M."/>
            <person name="Stajich J.E."/>
            <person name="Kasson M.T."/>
        </authorList>
    </citation>
    <scope>NUCLEOTIDE SEQUENCE</scope>
    <source>
        <strain evidence="2">ARSEF 14590</strain>
    </source>
</reference>
<evidence type="ECO:0000313" key="3">
    <source>
        <dbReference type="Proteomes" id="UP001251528"/>
    </source>
</evidence>
<organism evidence="2 3">
    <name type="scientific">Conoideocrella luteorostrata</name>
    <dbReference type="NCBI Taxonomy" id="1105319"/>
    <lineage>
        <taxon>Eukaryota</taxon>
        <taxon>Fungi</taxon>
        <taxon>Dikarya</taxon>
        <taxon>Ascomycota</taxon>
        <taxon>Pezizomycotina</taxon>
        <taxon>Sordariomycetes</taxon>
        <taxon>Hypocreomycetidae</taxon>
        <taxon>Hypocreales</taxon>
        <taxon>Clavicipitaceae</taxon>
        <taxon>Conoideocrella</taxon>
    </lineage>
</organism>
<gene>
    <name evidence="2" type="ORF">QQS21_003664</name>
</gene>
<keyword evidence="1" id="KW-0472">Membrane</keyword>
<protein>
    <submittedName>
        <fullName evidence="2">Uncharacterized protein</fullName>
    </submittedName>
</protein>
<keyword evidence="1" id="KW-1133">Transmembrane helix</keyword>
<dbReference type="AlphaFoldDB" id="A0AAJ0CVW6"/>
<comment type="caution">
    <text evidence="2">The sequence shown here is derived from an EMBL/GenBank/DDBJ whole genome shotgun (WGS) entry which is preliminary data.</text>
</comment>
<dbReference type="PANTHER" id="PTHR35394:SF5">
    <property type="entry name" value="DUF3176 DOMAIN-CONTAINING PROTEIN"/>
    <property type="match status" value="1"/>
</dbReference>
<proteinExistence type="predicted"/>
<name>A0AAJ0CVW6_9HYPO</name>
<dbReference type="EMBL" id="JASWJB010000049">
    <property type="protein sequence ID" value="KAK2605938.1"/>
    <property type="molecule type" value="Genomic_DNA"/>
</dbReference>
<evidence type="ECO:0000256" key="1">
    <source>
        <dbReference type="SAM" id="Phobius"/>
    </source>
</evidence>
<keyword evidence="3" id="KW-1185">Reference proteome</keyword>
<dbReference type="PANTHER" id="PTHR35394">
    <property type="entry name" value="DUF3176 DOMAIN-CONTAINING PROTEIN"/>
    <property type="match status" value="1"/>
</dbReference>
<accession>A0AAJ0CVW6</accession>
<feature type="transmembrane region" description="Helical" evidence="1">
    <location>
        <begin position="21"/>
        <end position="44"/>
    </location>
</feature>
<evidence type="ECO:0000313" key="2">
    <source>
        <dbReference type="EMBL" id="KAK2605938.1"/>
    </source>
</evidence>
<sequence>MAAVRGAPIVDSHSRSSLGSLILLFTASSHVPTLLAAIISLLAITAGPFTQQAVQTFDRMQVSPKGIAAPPVAQYVGDDSRIVHWVEEIVVDSPDMPPNTCGVPLNGPVNPQSNDSRIVLKCSTGNCTFTVDSRGATHYSMGVCSE</sequence>
<dbReference type="Proteomes" id="UP001251528">
    <property type="component" value="Unassembled WGS sequence"/>
</dbReference>
<dbReference type="InterPro" id="IPR021514">
    <property type="entry name" value="DUF3176"/>
</dbReference>
<dbReference type="Pfam" id="PF11374">
    <property type="entry name" value="DUF3176"/>
    <property type="match status" value="1"/>
</dbReference>
<keyword evidence="1" id="KW-0812">Transmembrane</keyword>